<gene>
    <name evidence="3" type="ORF">RNJ44_04661</name>
</gene>
<dbReference type="Pfam" id="PF04910">
    <property type="entry name" value="Tcf25"/>
    <property type="match status" value="1"/>
</dbReference>
<dbReference type="EMBL" id="JBEVYD010000005">
    <property type="protein sequence ID" value="KAL3232745.1"/>
    <property type="molecule type" value="Genomic_DNA"/>
</dbReference>
<dbReference type="PANTHER" id="PTHR22684:SF0">
    <property type="entry name" value="RIBOSOME QUALITY CONTROL COMPLEX SUBUNIT TCF25"/>
    <property type="match status" value="1"/>
</dbReference>
<feature type="region of interest" description="Disordered" evidence="2">
    <location>
        <begin position="22"/>
        <end position="117"/>
    </location>
</feature>
<dbReference type="PANTHER" id="PTHR22684">
    <property type="entry name" value="NULP1-RELATED"/>
    <property type="match status" value="1"/>
</dbReference>
<evidence type="ECO:0008006" key="5">
    <source>
        <dbReference type="Google" id="ProtNLM"/>
    </source>
</evidence>
<reference evidence="3 4" key="1">
    <citation type="submission" date="2024-05" db="EMBL/GenBank/DDBJ databases">
        <title>Long read based assembly of the Candida bracarensis genome reveals expanded adhesin content.</title>
        <authorList>
            <person name="Marcet-Houben M."/>
            <person name="Ksiezopolska E."/>
            <person name="Gabaldon T."/>
        </authorList>
    </citation>
    <scope>NUCLEOTIDE SEQUENCE [LARGE SCALE GENOMIC DNA]</scope>
    <source>
        <strain evidence="3 4">CBM6</strain>
    </source>
</reference>
<accession>A0ABR4NVL0</accession>
<keyword evidence="4" id="KW-1185">Reference proteome</keyword>
<proteinExistence type="predicted"/>
<comment type="caution">
    <text evidence="3">The sequence shown here is derived from an EMBL/GenBank/DDBJ whole genome shotgun (WGS) entry which is preliminary data.</text>
</comment>
<name>A0ABR4NVL0_9SACH</name>
<feature type="coiled-coil region" evidence="1">
    <location>
        <begin position="148"/>
        <end position="175"/>
    </location>
</feature>
<organism evidence="3 4">
    <name type="scientific">Nakaseomyces bracarensis</name>
    <dbReference type="NCBI Taxonomy" id="273131"/>
    <lineage>
        <taxon>Eukaryota</taxon>
        <taxon>Fungi</taxon>
        <taxon>Dikarya</taxon>
        <taxon>Ascomycota</taxon>
        <taxon>Saccharomycotina</taxon>
        <taxon>Saccharomycetes</taxon>
        <taxon>Saccharomycetales</taxon>
        <taxon>Saccharomycetaceae</taxon>
        <taxon>Nakaseomyces</taxon>
    </lineage>
</organism>
<sequence>MSSRALRKQQNDEALLEALLDSSTAKQKSKKTASKPVGNIFALMDQTEDDEEVLEEDNEAEADDNEPIEEEIGKEEIADSPKIQLQSKKSRKKKNKKNKKNKTLQKDTATDDASDEEELDKIIKQFQKEDIKKFGLARAYNSDEEDFMTASENEFEDEEEKYREFYDRIENSLQESCSFEKFNIKNLIGCSKFFNNDLRKLDPHTEYKLLFDDISAKSLDDIDSVSSTSISPQQLKQIQRLKRLVRNWGGKDRRTVPNGPGGAAHRLVLTKIRDDWIPSQRGEFKMNLLTKKEIVDWHLWIRPSDWKEVVEEDVDKMSKHVNFYKFDALNPDLMKKEMTEFYVSVILHPDHEALINLISSRYPYMVPGLLQVALITIRQGDRSNTNGLLQRAVFVFDRALKANIRFDSLKCQLPYIYFFNRQFYLTIFRYIQALGQRGAVGTASEWCKLLWSLSPLEDPLGCRYFIDHYLLLNEEHQYIIELSKSSLVNTYREWYTLGFGLAVTLSYFKLGELEKARKELFKCVKNNLGSSALLFTEKLRGSIPQMDGDLIKSESDILEYRAYATRFLLLWKSSDEINFLHDELNKIFSTYKKETFSNDLDNLSVEGESLFFIDRLPINLLRFAILSEESSLMGAIPERIWSEHEFYEFDVLPPQSTSRETDDTIETIKSFINESEMVNSQMQVLQDQDILQRIQQLSLEQYLNENEGGNFDTE</sequence>
<feature type="compositionally biased region" description="Basic residues" evidence="2">
    <location>
        <begin position="88"/>
        <end position="103"/>
    </location>
</feature>
<evidence type="ECO:0000313" key="3">
    <source>
        <dbReference type="EMBL" id="KAL3232745.1"/>
    </source>
</evidence>
<evidence type="ECO:0000256" key="1">
    <source>
        <dbReference type="SAM" id="Coils"/>
    </source>
</evidence>
<protein>
    <recommendedName>
        <fullName evidence="5">Ribosome quality control complex subunit 1</fullName>
    </recommendedName>
</protein>
<keyword evidence="1" id="KW-0175">Coiled coil</keyword>
<evidence type="ECO:0000256" key="2">
    <source>
        <dbReference type="SAM" id="MobiDB-lite"/>
    </source>
</evidence>
<dbReference type="Proteomes" id="UP001623330">
    <property type="component" value="Unassembled WGS sequence"/>
</dbReference>
<dbReference type="InterPro" id="IPR006994">
    <property type="entry name" value="TCF25/Rqc1"/>
</dbReference>
<evidence type="ECO:0000313" key="4">
    <source>
        <dbReference type="Proteomes" id="UP001623330"/>
    </source>
</evidence>
<feature type="compositionally biased region" description="Acidic residues" evidence="2">
    <location>
        <begin position="46"/>
        <end position="73"/>
    </location>
</feature>